<dbReference type="InterPro" id="IPR053714">
    <property type="entry name" value="Iso_Racemase_Enz_sf"/>
</dbReference>
<dbReference type="GO" id="GO:0047661">
    <property type="term" value="F:amino-acid racemase activity"/>
    <property type="evidence" value="ECO:0007669"/>
    <property type="project" value="InterPro"/>
</dbReference>
<accession>A0A558JDS6</accession>
<dbReference type="AlphaFoldDB" id="A0A558JDS6"/>
<dbReference type="PANTHER" id="PTHR28047">
    <property type="entry name" value="PROTEIN DCG1"/>
    <property type="match status" value="1"/>
</dbReference>
<comment type="similarity">
    <text evidence="1">Belongs to the HyuE racemase family.</text>
</comment>
<protein>
    <submittedName>
        <fullName evidence="2">Asp/Glu racemase</fullName>
    </submittedName>
</protein>
<evidence type="ECO:0000313" key="3">
    <source>
        <dbReference type="Proteomes" id="UP000317288"/>
    </source>
</evidence>
<dbReference type="InterPro" id="IPR052186">
    <property type="entry name" value="Hydantoin_racemase-like"/>
</dbReference>
<dbReference type="PANTHER" id="PTHR28047:SF5">
    <property type="entry name" value="PROTEIN DCG1"/>
    <property type="match status" value="1"/>
</dbReference>
<organism evidence="2 3">
    <name type="scientific">Vreelandella titanicae</name>
    <dbReference type="NCBI Taxonomy" id="664683"/>
    <lineage>
        <taxon>Bacteria</taxon>
        <taxon>Pseudomonadati</taxon>
        <taxon>Pseudomonadota</taxon>
        <taxon>Gammaproteobacteria</taxon>
        <taxon>Oceanospirillales</taxon>
        <taxon>Halomonadaceae</taxon>
        <taxon>Vreelandella</taxon>
    </lineage>
</organism>
<sequence>MSRSIFVINPNSSASVTTGIDNALAPLRLTDGPKIECHTLTEAPPGIQSEADMMQVVPLLSTFIHSHEEQAAGFVIACFSDPGLAMAREATRLPVFGIGESAMLIALTQGQRVGVIAIQPASISRHMRAWGSMGILSRLAGERALGLNVVELIDERKTWMRLLETGQKLRDEDGANVVVLGCAGLAHQRLQLEQALGLPVVDPCTAAGGMALAAAHLAASGK</sequence>
<dbReference type="Pfam" id="PF01177">
    <property type="entry name" value="Asp_Glu_race"/>
    <property type="match status" value="1"/>
</dbReference>
<comment type="caution">
    <text evidence="2">The sequence shown here is derived from an EMBL/GenBank/DDBJ whole genome shotgun (WGS) entry which is preliminary data.</text>
</comment>
<evidence type="ECO:0000313" key="2">
    <source>
        <dbReference type="EMBL" id="TVU91790.1"/>
    </source>
</evidence>
<reference evidence="2 3" key="1">
    <citation type="submission" date="2019-07" db="EMBL/GenBank/DDBJ databases">
        <title>Diversity of Bacteria from Kongsfjorden, Arctic.</title>
        <authorList>
            <person name="Yu Y."/>
        </authorList>
    </citation>
    <scope>NUCLEOTIDE SEQUENCE [LARGE SCALE GENOMIC DNA]</scope>
    <source>
        <strain evidence="2 3">SM1922</strain>
    </source>
</reference>
<dbReference type="Gene3D" id="3.40.50.12500">
    <property type="match status" value="1"/>
</dbReference>
<evidence type="ECO:0000256" key="1">
    <source>
        <dbReference type="ARBA" id="ARBA00038414"/>
    </source>
</evidence>
<name>A0A558JDS6_9GAMM</name>
<dbReference type="RefSeq" id="WP_144809377.1">
    <property type="nucleotide sequence ID" value="NZ_VNFE01000001.1"/>
</dbReference>
<gene>
    <name evidence="2" type="ORF">FQP89_01240</name>
</gene>
<dbReference type="Proteomes" id="UP000317288">
    <property type="component" value="Unassembled WGS sequence"/>
</dbReference>
<dbReference type="InterPro" id="IPR015942">
    <property type="entry name" value="Asp/Glu/hydantoin_racemase"/>
</dbReference>
<proteinExistence type="inferred from homology"/>
<dbReference type="EMBL" id="VNFE01000001">
    <property type="protein sequence ID" value="TVU91790.1"/>
    <property type="molecule type" value="Genomic_DNA"/>
</dbReference>